<keyword evidence="2" id="KW-1185">Reference proteome</keyword>
<reference evidence="1 2" key="1">
    <citation type="submission" date="2019-09" db="EMBL/GenBank/DDBJ databases">
        <title>Screening of Novel Bioactive Compounds from Soil-Associated.</title>
        <authorList>
            <person name="Gong X."/>
        </authorList>
    </citation>
    <scope>NUCLEOTIDE SEQUENCE [LARGE SCALE GENOMIC DNA]</scope>
    <source>
        <strain evidence="1 2">Gxj-6</strain>
    </source>
</reference>
<dbReference type="RefSeq" id="WP_150936669.1">
    <property type="nucleotide sequence ID" value="NZ_VYTZ01000009.1"/>
</dbReference>
<gene>
    <name evidence="1" type="ORF">F5972_25700</name>
</gene>
<sequence>MWLDAELTPRSLHDAEDFTAFKVTARREDHVWLTREEIIRLAGDHGRDPEWLDKLDRMLEYAASKDWVDDAGAVRAHVEWT</sequence>
<proteinExistence type="predicted"/>
<comment type="caution">
    <text evidence="1">The sequence shown here is derived from an EMBL/GenBank/DDBJ whole genome shotgun (WGS) entry which is preliminary data.</text>
</comment>
<protein>
    <submittedName>
        <fullName evidence="1">Uncharacterized protein</fullName>
    </submittedName>
</protein>
<dbReference type="AlphaFoldDB" id="A0A5J5JWN9"/>
<organism evidence="1 2">
    <name type="scientific">Microbispora cellulosiformans</name>
    <dbReference type="NCBI Taxonomy" id="2614688"/>
    <lineage>
        <taxon>Bacteria</taxon>
        <taxon>Bacillati</taxon>
        <taxon>Actinomycetota</taxon>
        <taxon>Actinomycetes</taxon>
        <taxon>Streptosporangiales</taxon>
        <taxon>Streptosporangiaceae</taxon>
        <taxon>Microbispora</taxon>
    </lineage>
</organism>
<evidence type="ECO:0000313" key="1">
    <source>
        <dbReference type="EMBL" id="KAA9376106.1"/>
    </source>
</evidence>
<name>A0A5J5JWN9_9ACTN</name>
<dbReference type="Proteomes" id="UP000327011">
    <property type="component" value="Unassembled WGS sequence"/>
</dbReference>
<evidence type="ECO:0000313" key="2">
    <source>
        <dbReference type="Proteomes" id="UP000327011"/>
    </source>
</evidence>
<accession>A0A5J5JWN9</accession>
<dbReference type="EMBL" id="VYTZ01000009">
    <property type="protein sequence ID" value="KAA9376106.1"/>
    <property type="molecule type" value="Genomic_DNA"/>
</dbReference>